<evidence type="ECO:0000256" key="1">
    <source>
        <dbReference type="SAM" id="Phobius"/>
    </source>
</evidence>
<sequence length="246" mass="28501">MIKFFRHIRQTMINQNRTKKYLLYAIGEIILVVIGILIALQINNWNENRKNQIIETSYLQNLLKDLKRDSVSYVNGWVLRYDSKLNGLRLAKDYFYGDYKPKDTIEFVGSIGKGGIGSIGGIPMNDNTFRDLISTGNLSLIQNEAIRNSISGYYSYIEFSRSYLDNLKTDYAGRINSLIPYVPSDPKNMDPRDLKLVFKSLKQPDFIGLINQEITYGHALNRRYVVQYKESLSIRDSIVNYLNKNR</sequence>
<dbReference type="EMBL" id="WJYA01000008">
    <property type="protein sequence ID" value="MTE27860.1"/>
    <property type="molecule type" value="Genomic_DNA"/>
</dbReference>
<dbReference type="InterPro" id="IPR045749">
    <property type="entry name" value="DUF6090"/>
</dbReference>
<keyword evidence="3" id="KW-1185">Reference proteome</keyword>
<dbReference type="AlphaFoldDB" id="A0A7K1GEY0"/>
<keyword evidence="1" id="KW-0812">Transmembrane</keyword>
<proteinExistence type="predicted"/>
<dbReference type="RefSeq" id="WP_155089881.1">
    <property type="nucleotide sequence ID" value="NZ_OZ260095.1"/>
</dbReference>
<gene>
    <name evidence="2" type="ORF">F1003_13035</name>
</gene>
<evidence type="ECO:0000313" key="2">
    <source>
        <dbReference type="EMBL" id="MTE27860.1"/>
    </source>
</evidence>
<reference evidence="2 3" key="1">
    <citation type="submission" date="2019-11" db="EMBL/GenBank/DDBJ databases">
        <title>Winogradskyella ouciana sp. nov., isolated from the hadal seawater of the Mariana Trench.</title>
        <authorList>
            <person name="Liu R."/>
        </authorList>
    </citation>
    <scope>NUCLEOTIDE SEQUENCE [LARGE SCALE GENOMIC DNA]</scope>
    <source>
        <strain evidence="2 3">ZXX205</strain>
    </source>
</reference>
<keyword evidence="1" id="KW-1133">Transmembrane helix</keyword>
<comment type="caution">
    <text evidence="2">The sequence shown here is derived from an EMBL/GenBank/DDBJ whole genome shotgun (WGS) entry which is preliminary data.</text>
</comment>
<name>A0A7K1GEY0_9FLAO</name>
<protein>
    <submittedName>
        <fullName evidence="2">Uncharacterized protein</fullName>
    </submittedName>
</protein>
<accession>A0A7K1GEY0</accession>
<feature type="transmembrane region" description="Helical" evidence="1">
    <location>
        <begin position="21"/>
        <end position="42"/>
    </location>
</feature>
<organism evidence="2 3">
    <name type="scientific">Winogradskyella ouciana</name>
    <dbReference type="NCBI Taxonomy" id="2608631"/>
    <lineage>
        <taxon>Bacteria</taxon>
        <taxon>Pseudomonadati</taxon>
        <taxon>Bacteroidota</taxon>
        <taxon>Flavobacteriia</taxon>
        <taxon>Flavobacteriales</taxon>
        <taxon>Flavobacteriaceae</taxon>
        <taxon>Winogradskyella</taxon>
    </lineage>
</organism>
<keyword evidence="1" id="KW-0472">Membrane</keyword>
<dbReference type="Pfam" id="PF19578">
    <property type="entry name" value="DUF6090"/>
    <property type="match status" value="1"/>
</dbReference>
<evidence type="ECO:0000313" key="3">
    <source>
        <dbReference type="Proteomes" id="UP000447545"/>
    </source>
</evidence>
<dbReference type="Proteomes" id="UP000447545">
    <property type="component" value="Unassembled WGS sequence"/>
</dbReference>